<protein>
    <submittedName>
        <fullName evidence="1">Uncharacterized protein</fullName>
    </submittedName>
</protein>
<dbReference type="PANTHER" id="PTHR33156">
    <property type="entry name" value="OS02G0230000 PROTEIN"/>
    <property type="match status" value="1"/>
</dbReference>
<name>A0A5N5HP75_9ROSA</name>
<sequence>MASRCRSFSEPVFSLLKSAVNKPAFKATPMPSLPTLGCLQSLLPFHTAVSSAWLTSCLGLTRGARGHSNLGLIVRKLRG</sequence>
<proteinExistence type="predicted"/>
<dbReference type="OrthoDB" id="1937908at2759"/>
<keyword evidence="2" id="KW-1185">Reference proteome</keyword>
<evidence type="ECO:0000313" key="2">
    <source>
        <dbReference type="Proteomes" id="UP000327157"/>
    </source>
</evidence>
<dbReference type="Proteomes" id="UP000327157">
    <property type="component" value="Chromosome 8"/>
</dbReference>
<comment type="caution">
    <text evidence="1">The sequence shown here is derived from an EMBL/GenBank/DDBJ whole genome shotgun (WGS) entry which is preliminary data.</text>
</comment>
<reference evidence="1 2" key="3">
    <citation type="submission" date="2019-11" db="EMBL/GenBank/DDBJ databases">
        <title>A de novo genome assembly of a pear dwarfing rootstock.</title>
        <authorList>
            <person name="Wang F."/>
            <person name="Wang J."/>
            <person name="Li S."/>
            <person name="Zhang Y."/>
            <person name="Fang M."/>
            <person name="Ma L."/>
            <person name="Zhao Y."/>
            <person name="Jiang S."/>
        </authorList>
    </citation>
    <scope>NUCLEOTIDE SEQUENCE [LARGE SCALE GENOMIC DNA]</scope>
    <source>
        <strain evidence="1">S2</strain>
        <tissue evidence="1">Leaf</tissue>
    </source>
</reference>
<organism evidence="1 2">
    <name type="scientific">Pyrus ussuriensis x Pyrus communis</name>
    <dbReference type="NCBI Taxonomy" id="2448454"/>
    <lineage>
        <taxon>Eukaryota</taxon>
        <taxon>Viridiplantae</taxon>
        <taxon>Streptophyta</taxon>
        <taxon>Embryophyta</taxon>
        <taxon>Tracheophyta</taxon>
        <taxon>Spermatophyta</taxon>
        <taxon>Magnoliopsida</taxon>
        <taxon>eudicotyledons</taxon>
        <taxon>Gunneridae</taxon>
        <taxon>Pentapetalae</taxon>
        <taxon>rosids</taxon>
        <taxon>fabids</taxon>
        <taxon>Rosales</taxon>
        <taxon>Rosaceae</taxon>
        <taxon>Amygdaloideae</taxon>
        <taxon>Maleae</taxon>
        <taxon>Pyrus</taxon>
    </lineage>
</organism>
<dbReference type="PANTHER" id="PTHR33156:SF39">
    <property type="entry name" value="PROTEIN NONRESPONDING TO OXYLIPINS 2, MITOCHONDRIAL"/>
    <property type="match status" value="1"/>
</dbReference>
<dbReference type="InterPro" id="IPR043459">
    <property type="entry name" value="NFD6/NOXY2-like"/>
</dbReference>
<reference evidence="1 2" key="1">
    <citation type="submission" date="2019-09" db="EMBL/GenBank/DDBJ databases">
        <authorList>
            <person name="Ou C."/>
        </authorList>
    </citation>
    <scope>NUCLEOTIDE SEQUENCE [LARGE SCALE GENOMIC DNA]</scope>
    <source>
        <strain evidence="1">S2</strain>
        <tissue evidence="1">Leaf</tissue>
    </source>
</reference>
<reference evidence="2" key="2">
    <citation type="submission" date="2019-10" db="EMBL/GenBank/DDBJ databases">
        <title>A de novo genome assembly of a pear dwarfing rootstock.</title>
        <authorList>
            <person name="Wang F."/>
            <person name="Wang J."/>
            <person name="Li S."/>
            <person name="Zhang Y."/>
            <person name="Fang M."/>
            <person name="Ma L."/>
            <person name="Zhao Y."/>
            <person name="Jiang S."/>
        </authorList>
    </citation>
    <scope>NUCLEOTIDE SEQUENCE [LARGE SCALE GENOMIC DNA]</scope>
</reference>
<evidence type="ECO:0000313" key="1">
    <source>
        <dbReference type="EMBL" id="KAB2629635.1"/>
    </source>
</evidence>
<dbReference type="AlphaFoldDB" id="A0A5N5HP75"/>
<gene>
    <name evidence="1" type="ORF">D8674_034430</name>
</gene>
<dbReference type="EMBL" id="SMOL01000148">
    <property type="protein sequence ID" value="KAB2629635.1"/>
    <property type="molecule type" value="Genomic_DNA"/>
</dbReference>
<accession>A0A5N5HP75</accession>